<evidence type="ECO:0000313" key="1">
    <source>
        <dbReference type="EMBL" id="KAG8202082.1"/>
    </source>
</evidence>
<organism evidence="1 2">
    <name type="scientific">Oedothorax gibbosus</name>
    <dbReference type="NCBI Taxonomy" id="931172"/>
    <lineage>
        <taxon>Eukaryota</taxon>
        <taxon>Metazoa</taxon>
        <taxon>Ecdysozoa</taxon>
        <taxon>Arthropoda</taxon>
        <taxon>Chelicerata</taxon>
        <taxon>Arachnida</taxon>
        <taxon>Araneae</taxon>
        <taxon>Araneomorphae</taxon>
        <taxon>Entelegynae</taxon>
        <taxon>Araneoidea</taxon>
        <taxon>Linyphiidae</taxon>
        <taxon>Erigoninae</taxon>
        <taxon>Oedothorax</taxon>
    </lineage>
</organism>
<gene>
    <name evidence="1" type="ORF">JTE90_010445</name>
</gene>
<protein>
    <submittedName>
        <fullName evidence="1">Uncharacterized protein</fullName>
    </submittedName>
</protein>
<proteinExistence type="predicted"/>
<evidence type="ECO:0000313" key="2">
    <source>
        <dbReference type="Proteomes" id="UP000827092"/>
    </source>
</evidence>
<keyword evidence="2" id="KW-1185">Reference proteome</keyword>
<reference evidence="1 2" key="1">
    <citation type="journal article" date="2022" name="Nat. Ecol. Evol.">
        <title>A masculinizing supergene underlies an exaggerated male reproductive morph in a spider.</title>
        <authorList>
            <person name="Hendrickx F."/>
            <person name="De Corte Z."/>
            <person name="Sonet G."/>
            <person name="Van Belleghem S.M."/>
            <person name="Kostlbacher S."/>
            <person name="Vangestel C."/>
        </authorList>
    </citation>
    <scope>NUCLEOTIDE SEQUENCE [LARGE SCALE GENOMIC DNA]</scope>
    <source>
        <strain evidence="1">W744_W776</strain>
    </source>
</reference>
<comment type="caution">
    <text evidence="1">The sequence shown here is derived from an EMBL/GenBank/DDBJ whole genome shotgun (WGS) entry which is preliminary data.</text>
</comment>
<dbReference type="AlphaFoldDB" id="A0AAV6W3Z4"/>
<dbReference type="Proteomes" id="UP000827092">
    <property type="component" value="Unassembled WGS sequence"/>
</dbReference>
<accession>A0AAV6W3Z4</accession>
<sequence>MSLIRVSRVFRIFHHHLSARGKALLCLLEPASLSLKLRTNLRFMIADTASDIHEDLLDEELAIFSKRPTLRRFPKVRNFHQLSRALSTFYNLQISQTFHSSPDFPTLKCR</sequence>
<dbReference type="EMBL" id="JAFNEN010000001">
    <property type="protein sequence ID" value="KAG8202082.1"/>
    <property type="molecule type" value="Genomic_DNA"/>
</dbReference>
<name>A0AAV6W3Z4_9ARAC</name>